<keyword evidence="5" id="KW-1185">Reference proteome</keyword>
<evidence type="ECO:0000313" key="4">
    <source>
        <dbReference type="EMBL" id="KAG1787364.1"/>
    </source>
</evidence>
<dbReference type="RefSeq" id="XP_041154719.1">
    <property type="nucleotide sequence ID" value="XM_041304125.1"/>
</dbReference>
<dbReference type="GeneID" id="64597889"/>
<dbReference type="Pfam" id="PF16278">
    <property type="entry name" value="zf-C2HE"/>
    <property type="match status" value="1"/>
</dbReference>
<comment type="caution">
    <text evidence="4">The sequence shown here is derived from an EMBL/GenBank/DDBJ whole genome shotgun (WGS) entry which is preliminary data.</text>
</comment>
<keyword evidence="1" id="KW-0175">Coiled coil</keyword>
<dbReference type="PANTHER" id="PTHR12486">
    <property type="entry name" value="APRATAXIN-RELATED"/>
    <property type="match status" value="1"/>
</dbReference>
<dbReference type="AlphaFoldDB" id="A0A9P7ADY4"/>
<dbReference type="Proteomes" id="UP000719766">
    <property type="component" value="Unassembled WGS sequence"/>
</dbReference>
<dbReference type="GO" id="GO:0033699">
    <property type="term" value="F:DNA 5'-adenosine monophosphate hydrolase activity"/>
    <property type="evidence" value="ECO:0007669"/>
    <property type="project" value="TreeGrafter"/>
</dbReference>
<dbReference type="SUPFAM" id="SSF54197">
    <property type="entry name" value="HIT-like"/>
    <property type="match status" value="1"/>
</dbReference>
<dbReference type="OrthoDB" id="3512845at2759"/>
<dbReference type="EMBL" id="JABBWE010000080">
    <property type="protein sequence ID" value="KAG1787364.1"/>
    <property type="molecule type" value="Genomic_DNA"/>
</dbReference>
<protein>
    <submittedName>
        <fullName evidence="4">HIT-like domain-containing protein</fullName>
    </submittedName>
</protein>
<dbReference type="GO" id="GO:0005634">
    <property type="term" value="C:nucleus"/>
    <property type="evidence" value="ECO:0007669"/>
    <property type="project" value="TreeGrafter"/>
</dbReference>
<accession>A0A9P7ADY4</accession>
<organism evidence="4 5">
    <name type="scientific">Suillus plorans</name>
    <dbReference type="NCBI Taxonomy" id="116603"/>
    <lineage>
        <taxon>Eukaryota</taxon>
        <taxon>Fungi</taxon>
        <taxon>Dikarya</taxon>
        <taxon>Basidiomycota</taxon>
        <taxon>Agaricomycotina</taxon>
        <taxon>Agaricomycetes</taxon>
        <taxon>Agaricomycetidae</taxon>
        <taxon>Boletales</taxon>
        <taxon>Suillineae</taxon>
        <taxon>Suillaceae</taxon>
        <taxon>Suillus</taxon>
    </lineage>
</organism>
<dbReference type="Pfam" id="PF11969">
    <property type="entry name" value="DcpS_C"/>
    <property type="match status" value="1"/>
</dbReference>
<name>A0A9P7ADY4_9AGAM</name>
<dbReference type="InterPro" id="IPR032566">
    <property type="entry name" value="Znf-C2HE"/>
</dbReference>
<evidence type="ECO:0000256" key="1">
    <source>
        <dbReference type="SAM" id="Coils"/>
    </source>
</evidence>
<evidence type="ECO:0000256" key="2">
    <source>
        <dbReference type="SAM" id="MobiDB-lite"/>
    </source>
</evidence>
<evidence type="ECO:0000313" key="5">
    <source>
        <dbReference type="Proteomes" id="UP000719766"/>
    </source>
</evidence>
<dbReference type="GO" id="GO:0000012">
    <property type="term" value="P:single strand break repair"/>
    <property type="evidence" value="ECO:0007669"/>
    <property type="project" value="TreeGrafter"/>
</dbReference>
<dbReference type="Gene3D" id="3.30.428.10">
    <property type="entry name" value="HIT-like"/>
    <property type="match status" value="1"/>
</dbReference>
<dbReference type="GO" id="GO:0003697">
    <property type="term" value="F:single-stranded DNA binding"/>
    <property type="evidence" value="ECO:0007669"/>
    <property type="project" value="TreeGrafter"/>
</dbReference>
<proteinExistence type="predicted"/>
<dbReference type="GO" id="GO:0030983">
    <property type="term" value="F:mismatched DNA binding"/>
    <property type="evidence" value="ECO:0007669"/>
    <property type="project" value="TreeGrafter"/>
</dbReference>
<dbReference type="InterPro" id="IPR036265">
    <property type="entry name" value="HIT-like_sf"/>
</dbReference>
<dbReference type="GO" id="GO:1990165">
    <property type="term" value="F:single-strand break-containing DNA binding"/>
    <property type="evidence" value="ECO:0007669"/>
    <property type="project" value="TreeGrafter"/>
</dbReference>
<sequence>MTTARSAPNLTIFRNYASKPNPNTLPPSILLSHSETCLTVFDAFPKSIFHFLVIPRIQPPLSARHLTDLRSLLRCEKRAAKEVLMNLNEEANNVKKMIEEEMMKLYKFKWEIWMGFHPISSMEHLHLHVLSADLYSPKMKSKKHYNSFHPSLGFFLHLKDVLSWFDAVPSYYQRMIKLDASQYQSLLKDGDLSCWQCDRALESMPKLKAHLQDEFGKLTTREKAKSERKRKRTDVPVSSVQAAVTDDERPEKVARLTPSRGDDSSDPTVGVDLLS</sequence>
<dbReference type="GO" id="GO:0003725">
    <property type="term" value="F:double-stranded RNA binding"/>
    <property type="evidence" value="ECO:0007669"/>
    <property type="project" value="TreeGrafter"/>
</dbReference>
<feature type="coiled-coil region" evidence="1">
    <location>
        <begin position="70"/>
        <end position="104"/>
    </location>
</feature>
<feature type="domain" description="Aprataxin C2HE/C2H2/C2HC zinc finger" evidence="3">
    <location>
        <begin position="152"/>
        <end position="216"/>
    </location>
</feature>
<gene>
    <name evidence="4" type="ORF">HD556DRAFT_1409744</name>
</gene>
<reference evidence="4" key="1">
    <citation type="journal article" date="2020" name="New Phytol.">
        <title>Comparative genomics reveals dynamic genome evolution in host specialist ectomycorrhizal fungi.</title>
        <authorList>
            <person name="Lofgren L.A."/>
            <person name="Nguyen N.H."/>
            <person name="Vilgalys R."/>
            <person name="Ruytinx J."/>
            <person name="Liao H.L."/>
            <person name="Branco S."/>
            <person name="Kuo A."/>
            <person name="LaButti K."/>
            <person name="Lipzen A."/>
            <person name="Andreopoulos W."/>
            <person name="Pangilinan J."/>
            <person name="Riley R."/>
            <person name="Hundley H."/>
            <person name="Na H."/>
            <person name="Barry K."/>
            <person name="Grigoriev I.V."/>
            <person name="Stajich J.E."/>
            <person name="Kennedy P.G."/>
        </authorList>
    </citation>
    <scope>NUCLEOTIDE SEQUENCE</scope>
    <source>
        <strain evidence="4">S12</strain>
    </source>
</reference>
<dbReference type="PANTHER" id="PTHR12486:SF4">
    <property type="entry name" value="APRATAXIN"/>
    <property type="match status" value="1"/>
</dbReference>
<feature type="region of interest" description="Disordered" evidence="2">
    <location>
        <begin position="220"/>
        <end position="275"/>
    </location>
</feature>
<evidence type="ECO:0000259" key="3">
    <source>
        <dbReference type="Pfam" id="PF16278"/>
    </source>
</evidence>